<dbReference type="EMBL" id="AB047961">
    <property type="protein sequence ID" value="BAB12372.1"/>
    <property type="molecule type" value="mRNA"/>
</dbReference>
<sequence>MDSRQPTLGIFELWPLFTNKTRQNIKAFHFTPSRAYSLPEGPLIQCPHQILCPGAGSWPSPTLFSWHYVWRTCVI</sequence>
<reference evidence="1" key="1">
    <citation type="submission" date="2000-08" db="EMBL/GenBank/DDBJ databases">
        <title>Isolation of full-length cDNA clones from macaque brain cDNA libraries.</title>
        <authorList>
            <person name="Osada N."/>
            <person name="Hida M."/>
            <person name="Kusuda J."/>
            <person name="Tanuma R."/>
            <person name="Iseki K."/>
            <person name="Hirai M."/>
            <person name="Terao K."/>
            <person name="Suzuki Y."/>
            <person name="Sugano S."/>
            <person name="Hashimoto K."/>
        </authorList>
    </citation>
    <scope>NUCLEOTIDE SEQUENCE</scope>
    <source>
        <tissue evidence="1">Brain parietal lobe</tissue>
    </source>
</reference>
<evidence type="ECO:0000313" key="1">
    <source>
        <dbReference type="EMBL" id="BAB12372.1"/>
    </source>
</evidence>
<proteinExistence type="evidence at transcript level"/>
<name>Q9GMI9_MACFA</name>
<protein>
    <submittedName>
        <fullName evidence="1">Uncharacterized protein</fullName>
    </submittedName>
</protein>
<organism evidence="1">
    <name type="scientific">Macaca fascicularis</name>
    <name type="common">Crab-eating macaque</name>
    <name type="synonym">Cynomolgus monkey</name>
    <dbReference type="NCBI Taxonomy" id="9541"/>
    <lineage>
        <taxon>Eukaryota</taxon>
        <taxon>Metazoa</taxon>
        <taxon>Chordata</taxon>
        <taxon>Craniata</taxon>
        <taxon>Vertebrata</taxon>
        <taxon>Euteleostomi</taxon>
        <taxon>Mammalia</taxon>
        <taxon>Eutheria</taxon>
        <taxon>Euarchontoglires</taxon>
        <taxon>Primates</taxon>
        <taxon>Haplorrhini</taxon>
        <taxon>Catarrhini</taxon>
        <taxon>Cercopithecidae</taxon>
        <taxon>Cercopithecinae</taxon>
        <taxon>Macaca</taxon>
    </lineage>
</organism>
<accession>Q9GMI9</accession>
<dbReference type="AlphaFoldDB" id="Q9GMI9"/>